<gene>
    <name evidence="1" type="ORF">CC117_08640</name>
</gene>
<dbReference type="Pfam" id="PF26421">
    <property type="entry name" value="Avidin_like"/>
    <property type="match status" value="1"/>
</dbReference>
<dbReference type="OrthoDB" id="5684515at2"/>
<evidence type="ECO:0000313" key="1">
    <source>
        <dbReference type="EMBL" id="OHV27824.1"/>
    </source>
</evidence>
<comment type="caution">
    <text evidence="1">The sequence shown here is derived from an EMBL/GenBank/DDBJ whole genome shotgun (WGS) entry which is preliminary data.</text>
</comment>
<proteinExistence type="predicted"/>
<accession>A0A1S1Q6K1</accession>
<dbReference type="AlphaFoldDB" id="A0A1S1Q6K1"/>
<evidence type="ECO:0008006" key="3">
    <source>
        <dbReference type="Google" id="ProtNLM"/>
    </source>
</evidence>
<evidence type="ECO:0000313" key="2">
    <source>
        <dbReference type="Proteomes" id="UP000179627"/>
    </source>
</evidence>
<dbReference type="RefSeq" id="WP_071092232.1">
    <property type="nucleotide sequence ID" value="NZ_MBLM01000185.1"/>
</dbReference>
<dbReference type="InterPro" id="IPR058595">
    <property type="entry name" value="Avidin-like"/>
</dbReference>
<dbReference type="EMBL" id="MBLM01000185">
    <property type="protein sequence ID" value="OHV27824.1"/>
    <property type="molecule type" value="Genomic_DNA"/>
</dbReference>
<name>A0A1S1Q6K1_9ACTN</name>
<reference evidence="2" key="1">
    <citation type="submission" date="2016-07" db="EMBL/GenBank/DDBJ databases">
        <title>Sequence Frankia sp. strain CcI1.17.</title>
        <authorList>
            <person name="Ghodhbane-Gtari F."/>
            <person name="Swanson E."/>
            <person name="Gueddou A."/>
            <person name="Morris K."/>
            <person name="Hezbri K."/>
            <person name="Ktari A."/>
            <person name="Nouioui I."/>
            <person name="Abebe-Akele F."/>
            <person name="Simpson S."/>
            <person name="Thomas K."/>
            <person name="Gtari M."/>
            <person name="Tisa L.S."/>
            <person name="Hurst S."/>
        </authorList>
    </citation>
    <scope>NUCLEOTIDE SEQUENCE [LARGE SCALE GENOMIC DNA]</scope>
    <source>
        <strain evidence="2">Cc1.17</strain>
    </source>
</reference>
<organism evidence="1 2">
    <name type="scientific">Parafrankia colletiae</name>
    <dbReference type="NCBI Taxonomy" id="573497"/>
    <lineage>
        <taxon>Bacteria</taxon>
        <taxon>Bacillati</taxon>
        <taxon>Actinomycetota</taxon>
        <taxon>Actinomycetes</taxon>
        <taxon>Frankiales</taxon>
        <taxon>Frankiaceae</taxon>
        <taxon>Parafrankia</taxon>
    </lineage>
</organism>
<dbReference type="Proteomes" id="UP000179627">
    <property type="component" value="Unassembled WGS sequence"/>
</dbReference>
<keyword evidence="2" id="KW-1185">Reference proteome</keyword>
<protein>
    <recommendedName>
        <fullName evidence="3">N-acetylglutamate synthase</fullName>
    </recommendedName>
</protein>
<sequence>MDGRRFAPVGDVTGGEIGVGTLFDYRQDRDLVEATYAGGRIRRGHLVGTVAGDTLDFRYVQLHTDGTTASGHCVSVVEELPDGRLRLSETWQWESRAGAGTSVVEELPRGDC</sequence>